<evidence type="ECO:0000256" key="3">
    <source>
        <dbReference type="ARBA" id="ARBA00022692"/>
    </source>
</evidence>
<feature type="transmembrane region" description="Helical" evidence="6">
    <location>
        <begin position="494"/>
        <end position="516"/>
    </location>
</feature>
<sequence length="718" mass="82266">MNNFTQFPFVRFCIALIVGIVLYNYFTPTNIIGAIATCLCLGLAYVTLFIFRQRFKNQLLVGCTGLLWLCSSGYLLAFLHDEKSYPQHYSHQLQGVSHYEVIVDNLVEEKENSWKVVTEVRALVKSNEILPAKGKILLYLDNHTVDKPNFGDVLLIKGKPQEIASPKNPEEFNYQQYMRWQNIDFQQYCRASMIEKMGNENPDFLKSFAIKSNIVADSIFTTYVEGKQEYGVANAMILGQRDDIDSNLMQAYSAAGAIHVLSVSGLHVGVICGVLMFLLGFLRKWGKNGKILWLVTVLITLWFYAFLTGLSSPVLRSTLMFSVILIAKTFQRKDNSYNTVAFSAFCLLLINPNFIYNVGFQLSYLAVFGMIYFQPKLNPLLIIDKSKSWFHWLADHTWKVTTVAIAAQIATFPITIYYFHQFPNYFIFANPIVILLSSVVLMAGLGFIILAKILLFFQAESIIYFFGQCLKYSILALNKTVLWFENLPFAIAKFLWLSTFQMYVLYLLMFTIIALWRTKAFRWVWISCGLTFTLIVGNVTQYFVQRNQDTLTLFSVPKHSVFNITKGKKAYLIADDSFLKSRKDIGFRMNNYWSKCGITDTLKYDLHSAISVKELAFCQQSKDSISVLMWKNLSFLWLGKNLKNKNLEVPTQTFDYLVLANKSVKDLKQIIGKVQFKHLVIDASYSDWYADKLSEQARNLGIMVTNLRKSGALEVKAI</sequence>
<dbReference type="InterPro" id="IPR052159">
    <property type="entry name" value="Competence_DNA_uptake"/>
</dbReference>
<dbReference type="Proteomes" id="UP001302949">
    <property type="component" value="Unassembled WGS sequence"/>
</dbReference>
<keyword evidence="3 6" id="KW-0812">Transmembrane</keyword>
<feature type="transmembrane region" description="Helical" evidence="6">
    <location>
        <begin position="337"/>
        <end position="356"/>
    </location>
</feature>
<protein>
    <submittedName>
        <fullName evidence="9">ComEC/Rec2 family competence protein</fullName>
    </submittedName>
</protein>
<feature type="domain" description="ComEC/Rec2-related protein" evidence="7">
    <location>
        <begin position="236"/>
        <end position="518"/>
    </location>
</feature>
<evidence type="ECO:0000256" key="4">
    <source>
        <dbReference type="ARBA" id="ARBA00022989"/>
    </source>
</evidence>
<name>A0ABU5QBV1_9BACT</name>
<evidence type="ECO:0000256" key="2">
    <source>
        <dbReference type="ARBA" id="ARBA00022475"/>
    </source>
</evidence>
<dbReference type="NCBIfam" id="TIGR00360">
    <property type="entry name" value="ComEC_N-term"/>
    <property type="match status" value="1"/>
</dbReference>
<reference evidence="9 10" key="1">
    <citation type="submission" date="2023-12" db="EMBL/GenBank/DDBJ databases">
        <title>Novel species of the genus Arcicella isolated from rivers.</title>
        <authorList>
            <person name="Lu H."/>
        </authorList>
    </citation>
    <scope>NUCLEOTIDE SEQUENCE [LARGE SCALE GENOMIC DNA]</scope>
    <source>
        <strain evidence="9 10">KCTC 23307</strain>
    </source>
</reference>
<keyword evidence="2" id="KW-1003">Cell membrane</keyword>
<dbReference type="Pfam" id="PF13567">
    <property type="entry name" value="DUF4131"/>
    <property type="match status" value="1"/>
</dbReference>
<proteinExistence type="predicted"/>
<dbReference type="InterPro" id="IPR025405">
    <property type="entry name" value="DUF4131"/>
</dbReference>
<feature type="transmembrane region" description="Helical" evidence="6">
    <location>
        <begin position="462"/>
        <end position="482"/>
    </location>
</feature>
<evidence type="ECO:0000256" key="5">
    <source>
        <dbReference type="ARBA" id="ARBA00023136"/>
    </source>
</evidence>
<keyword evidence="5 6" id="KW-0472">Membrane</keyword>
<evidence type="ECO:0000256" key="6">
    <source>
        <dbReference type="SAM" id="Phobius"/>
    </source>
</evidence>
<accession>A0ABU5QBV1</accession>
<feature type="transmembrane region" description="Helical" evidence="6">
    <location>
        <begin position="7"/>
        <end position="25"/>
    </location>
</feature>
<feature type="domain" description="DUF4131" evidence="8">
    <location>
        <begin position="38"/>
        <end position="191"/>
    </location>
</feature>
<gene>
    <name evidence="9" type="ORF">VB248_14335</name>
</gene>
<keyword evidence="4 6" id="KW-1133">Transmembrane helix</keyword>
<dbReference type="RefSeq" id="WP_323297481.1">
    <property type="nucleotide sequence ID" value="NZ_JAYFUM010000017.1"/>
</dbReference>
<evidence type="ECO:0000256" key="1">
    <source>
        <dbReference type="ARBA" id="ARBA00004651"/>
    </source>
</evidence>
<feature type="transmembrane region" description="Helical" evidence="6">
    <location>
        <begin position="58"/>
        <end position="79"/>
    </location>
</feature>
<dbReference type="PANTHER" id="PTHR30619">
    <property type="entry name" value="DNA INTERNALIZATION/COMPETENCE PROTEIN COMEC/REC2"/>
    <property type="match status" value="1"/>
</dbReference>
<comment type="subcellular location">
    <subcellularLocation>
        <location evidence="1">Cell membrane</location>
        <topology evidence="1">Multi-pass membrane protein</topology>
    </subcellularLocation>
</comment>
<evidence type="ECO:0000259" key="8">
    <source>
        <dbReference type="Pfam" id="PF13567"/>
    </source>
</evidence>
<feature type="transmembrane region" description="Helical" evidence="6">
    <location>
        <begin position="425"/>
        <end position="450"/>
    </location>
</feature>
<dbReference type="Pfam" id="PF03772">
    <property type="entry name" value="Competence"/>
    <property type="match status" value="1"/>
</dbReference>
<dbReference type="InterPro" id="IPR004477">
    <property type="entry name" value="ComEC_N"/>
</dbReference>
<comment type="caution">
    <text evidence="9">The sequence shown here is derived from an EMBL/GenBank/DDBJ whole genome shotgun (WGS) entry which is preliminary data.</text>
</comment>
<dbReference type="EMBL" id="JAYFUM010000017">
    <property type="protein sequence ID" value="MEA5140326.1"/>
    <property type="molecule type" value="Genomic_DNA"/>
</dbReference>
<feature type="transmembrane region" description="Helical" evidence="6">
    <location>
        <begin position="400"/>
        <end position="419"/>
    </location>
</feature>
<organism evidence="9 10">
    <name type="scientific">Arcicella rigui</name>
    <dbReference type="NCBI Taxonomy" id="797020"/>
    <lineage>
        <taxon>Bacteria</taxon>
        <taxon>Pseudomonadati</taxon>
        <taxon>Bacteroidota</taxon>
        <taxon>Cytophagia</taxon>
        <taxon>Cytophagales</taxon>
        <taxon>Flectobacillaceae</taxon>
        <taxon>Arcicella</taxon>
    </lineage>
</organism>
<feature type="transmembrane region" description="Helical" evidence="6">
    <location>
        <begin position="291"/>
        <end position="307"/>
    </location>
</feature>
<evidence type="ECO:0000313" key="9">
    <source>
        <dbReference type="EMBL" id="MEA5140326.1"/>
    </source>
</evidence>
<evidence type="ECO:0000313" key="10">
    <source>
        <dbReference type="Proteomes" id="UP001302949"/>
    </source>
</evidence>
<dbReference type="PANTHER" id="PTHR30619:SF1">
    <property type="entry name" value="RECOMBINATION PROTEIN 2"/>
    <property type="match status" value="1"/>
</dbReference>
<feature type="transmembrane region" description="Helical" evidence="6">
    <location>
        <begin position="31"/>
        <end position="51"/>
    </location>
</feature>
<evidence type="ECO:0000259" key="7">
    <source>
        <dbReference type="Pfam" id="PF03772"/>
    </source>
</evidence>
<feature type="transmembrane region" description="Helical" evidence="6">
    <location>
        <begin position="256"/>
        <end position="279"/>
    </location>
</feature>
<feature type="transmembrane region" description="Helical" evidence="6">
    <location>
        <begin position="523"/>
        <end position="544"/>
    </location>
</feature>
<keyword evidence="10" id="KW-1185">Reference proteome</keyword>